<keyword evidence="3" id="KW-0731">Sigma factor</keyword>
<dbReference type="SUPFAM" id="SSF88659">
    <property type="entry name" value="Sigma3 and sigma4 domains of RNA polymerase sigma factors"/>
    <property type="match status" value="1"/>
</dbReference>
<organism evidence="8 9">
    <name type="scientific">Agromyces intestinalis</name>
    <dbReference type="NCBI Taxonomy" id="2592652"/>
    <lineage>
        <taxon>Bacteria</taxon>
        <taxon>Bacillati</taxon>
        <taxon>Actinomycetota</taxon>
        <taxon>Actinomycetes</taxon>
        <taxon>Micrococcales</taxon>
        <taxon>Microbacteriaceae</taxon>
        <taxon>Agromyces</taxon>
    </lineage>
</organism>
<name>A0A5C1YEM3_9MICO</name>
<keyword evidence="9" id="KW-1185">Reference proteome</keyword>
<dbReference type="Pfam" id="PF04542">
    <property type="entry name" value="Sigma70_r2"/>
    <property type="match status" value="1"/>
</dbReference>
<dbReference type="InterPro" id="IPR013325">
    <property type="entry name" value="RNA_pol_sigma_r2"/>
</dbReference>
<dbReference type="AlphaFoldDB" id="A0A5C1YEM3"/>
<dbReference type="GO" id="GO:0003677">
    <property type="term" value="F:DNA binding"/>
    <property type="evidence" value="ECO:0007669"/>
    <property type="project" value="UniProtKB-KW"/>
</dbReference>
<sequence length="181" mass="19957">MTAEHDTETFEASEASTRLEAAYLANAADLLSYLGRRVADRADAADLLGETFLVAARRAALIPRDEEQARMWLFGVARRVLANAARGDVRRVRLAARLREQVAALPPELPTDDAIEVRAAIERLPVDQAEVVRLVLWDGFTLAQAAAIVGASEPAVRSRYQRARATLRALLHEHHSGRSIR</sequence>
<keyword evidence="2" id="KW-0805">Transcription regulation</keyword>
<dbReference type="InterPro" id="IPR039425">
    <property type="entry name" value="RNA_pol_sigma-70-like"/>
</dbReference>
<evidence type="ECO:0000313" key="8">
    <source>
        <dbReference type="EMBL" id="QEO14556.1"/>
    </source>
</evidence>
<dbReference type="InterPro" id="IPR014284">
    <property type="entry name" value="RNA_pol_sigma-70_dom"/>
</dbReference>
<dbReference type="NCBIfam" id="TIGR02937">
    <property type="entry name" value="sigma70-ECF"/>
    <property type="match status" value="1"/>
</dbReference>
<gene>
    <name evidence="8" type="ORF">FLP10_09085</name>
</gene>
<dbReference type="GO" id="GO:0006352">
    <property type="term" value="P:DNA-templated transcription initiation"/>
    <property type="evidence" value="ECO:0007669"/>
    <property type="project" value="InterPro"/>
</dbReference>
<evidence type="ECO:0000256" key="1">
    <source>
        <dbReference type="ARBA" id="ARBA00010641"/>
    </source>
</evidence>
<dbReference type="KEGG" id="ail:FLP10_09085"/>
<protein>
    <submittedName>
        <fullName evidence="8">Sigma-70 family RNA polymerase sigma factor</fullName>
    </submittedName>
</protein>
<evidence type="ECO:0000256" key="3">
    <source>
        <dbReference type="ARBA" id="ARBA00023082"/>
    </source>
</evidence>
<dbReference type="SUPFAM" id="SSF88946">
    <property type="entry name" value="Sigma2 domain of RNA polymerase sigma factors"/>
    <property type="match status" value="1"/>
</dbReference>
<keyword evidence="5" id="KW-0804">Transcription</keyword>
<dbReference type="Proteomes" id="UP000324678">
    <property type="component" value="Chromosome"/>
</dbReference>
<dbReference type="InterPro" id="IPR013324">
    <property type="entry name" value="RNA_pol_sigma_r3/r4-like"/>
</dbReference>
<evidence type="ECO:0000259" key="7">
    <source>
        <dbReference type="Pfam" id="PF08281"/>
    </source>
</evidence>
<dbReference type="RefSeq" id="WP_149160575.1">
    <property type="nucleotide sequence ID" value="NZ_CP043505.1"/>
</dbReference>
<reference evidence="8 9" key="1">
    <citation type="submission" date="2019-09" db="EMBL/GenBank/DDBJ databases">
        <title>Genome sequencing of strain KACC 19306.</title>
        <authorList>
            <person name="Heo J."/>
            <person name="Kim S.-J."/>
            <person name="Kim J.-S."/>
            <person name="Hong S.-B."/>
            <person name="Kwon S.-W."/>
        </authorList>
    </citation>
    <scope>NUCLEOTIDE SEQUENCE [LARGE SCALE GENOMIC DNA]</scope>
    <source>
        <strain evidence="8 9">KACC 19306</strain>
    </source>
</reference>
<dbReference type="EMBL" id="CP043505">
    <property type="protein sequence ID" value="QEO14556.1"/>
    <property type="molecule type" value="Genomic_DNA"/>
</dbReference>
<dbReference type="InterPro" id="IPR007627">
    <property type="entry name" value="RNA_pol_sigma70_r2"/>
</dbReference>
<comment type="similarity">
    <text evidence="1">Belongs to the sigma-70 factor family. ECF subfamily.</text>
</comment>
<evidence type="ECO:0000259" key="6">
    <source>
        <dbReference type="Pfam" id="PF04542"/>
    </source>
</evidence>
<dbReference type="PANTHER" id="PTHR43133">
    <property type="entry name" value="RNA POLYMERASE ECF-TYPE SIGMA FACTO"/>
    <property type="match status" value="1"/>
</dbReference>
<feature type="domain" description="RNA polymerase sigma-70 region 2" evidence="6">
    <location>
        <begin position="23"/>
        <end position="87"/>
    </location>
</feature>
<dbReference type="GO" id="GO:0016987">
    <property type="term" value="F:sigma factor activity"/>
    <property type="evidence" value="ECO:0007669"/>
    <property type="project" value="UniProtKB-KW"/>
</dbReference>
<dbReference type="PANTHER" id="PTHR43133:SF8">
    <property type="entry name" value="RNA POLYMERASE SIGMA FACTOR HI_1459-RELATED"/>
    <property type="match status" value="1"/>
</dbReference>
<dbReference type="InterPro" id="IPR036388">
    <property type="entry name" value="WH-like_DNA-bd_sf"/>
</dbReference>
<dbReference type="Pfam" id="PF08281">
    <property type="entry name" value="Sigma70_r4_2"/>
    <property type="match status" value="1"/>
</dbReference>
<dbReference type="Gene3D" id="1.10.10.10">
    <property type="entry name" value="Winged helix-like DNA-binding domain superfamily/Winged helix DNA-binding domain"/>
    <property type="match status" value="1"/>
</dbReference>
<dbReference type="OrthoDB" id="3747638at2"/>
<evidence type="ECO:0000256" key="5">
    <source>
        <dbReference type="ARBA" id="ARBA00023163"/>
    </source>
</evidence>
<proteinExistence type="inferred from homology"/>
<evidence type="ECO:0000256" key="4">
    <source>
        <dbReference type="ARBA" id="ARBA00023125"/>
    </source>
</evidence>
<dbReference type="InterPro" id="IPR013249">
    <property type="entry name" value="RNA_pol_sigma70_r4_t2"/>
</dbReference>
<feature type="domain" description="RNA polymerase sigma factor 70 region 4 type 2" evidence="7">
    <location>
        <begin position="116"/>
        <end position="167"/>
    </location>
</feature>
<evidence type="ECO:0000256" key="2">
    <source>
        <dbReference type="ARBA" id="ARBA00023015"/>
    </source>
</evidence>
<dbReference type="Gene3D" id="1.10.1740.10">
    <property type="match status" value="1"/>
</dbReference>
<accession>A0A5C1YEM3</accession>
<keyword evidence="4" id="KW-0238">DNA-binding</keyword>
<evidence type="ECO:0000313" key="9">
    <source>
        <dbReference type="Proteomes" id="UP000324678"/>
    </source>
</evidence>